<keyword evidence="2" id="KW-1185">Reference proteome</keyword>
<evidence type="ECO:0000313" key="1">
    <source>
        <dbReference type="EMBL" id="BEV03756.1"/>
    </source>
</evidence>
<name>A0ABM8K4A9_9FLAO</name>
<proteinExistence type="predicted"/>
<dbReference type="SUPFAM" id="SSF46689">
    <property type="entry name" value="Homeodomain-like"/>
    <property type="match status" value="1"/>
</dbReference>
<dbReference type="Proteomes" id="UP001380186">
    <property type="component" value="Chromosome"/>
</dbReference>
<accession>A0ABM8K4A9</accession>
<evidence type="ECO:0000313" key="2">
    <source>
        <dbReference type="Proteomes" id="UP001380186"/>
    </source>
</evidence>
<reference evidence="1 2" key="1">
    <citation type="journal article" date="2020" name="Microbes Environ.">
        <title>Synthetic bacterial community of duckweed: a simple and stable system to study plant-microbe interactions.</title>
        <authorList>
            <person name="Ishizawa H."/>
            <person name="Tada M."/>
            <person name="Kuroda M."/>
            <person name="Inoue D."/>
            <person name="Futamata H."/>
            <person name="Ike M."/>
        </authorList>
    </citation>
    <scope>NUCLEOTIDE SEQUENCE [LARGE SCALE GENOMIC DNA]</scope>
    <source>
        <strain evidence="1 2">DW100</strain>
    </source>
</reference>
<gene>
    <name evidence="1" type="ORF">CRDW_11300</name>
</gene>
<dbReference type="EMBL" id="AP029022">
    <property type="protein sequence ID" value="BEV03756.1"/>
    <property type="molecule type" value="Genomic_DNA"/>
</dbReference>
<protein>
    <submittedName>
        <fullName evidence="1">Transposase</fullName>
    </submittedName>
</protein>
<organism evidence="1 2">
    <name type="scientific">Chryseobacterium gambrini</name>
    <dbReference type="NCBI Taxonomy" id="373672"/>
    <lineage>
        <taxon>Bacteria</taxon>
        <taxon>Pseudomonadati</taxon>
        <taxon>Bacteroidota</taxon>
        <taxon>Flavobacteriia</taxon>
        <taxon>Flavobacteriales</taxon>
        <taxon>Weeksellaceae</taxon>
        <taxon>Chryseobacterium group</taxon>
        <taxon>Chryseobacterium</taxon>
    </lineage>
</organism>
<sequence>METLNFKSIHIGKIIKERIGDSDVNLQKVCSHFGYSVNEIKEIYKMESIDTKELLRWSKLLRYDFFRFYSQHLILYSPPEKIVADHVKKGQDLLKFRKNIYTIEVIEFILDLIKTETKTKMQIMEEYKIPKTTLYKWISKYSK</sequence>
<dbReference type="RefSeq" id="WP_338614593.1">
    <property type="nucleotide sequence ID" value="NZ_AP029022.1"/>
</dbReference>
<dbReference type="InterPro" id="IPR009057">
    <property type="entry name" value="Homeodomain-like_sf"/>
</dbReference>